<dbReference type="EMBL" id="KI660192">
    <property type="protein sequence ID" value="ETN77107.1"/>
    <property type="molecule type" value="Genomic_DNA"/>
</dbReference>
<dbReference type="AlphaFoldDB" id="W2T7Y1"/>
<dbReference type="PANTHER" id="PTHR24637:SF421">
    <property type="entry name" value="CUTICLE COLLAGEN DPY-2"/>
    <property type="match status" value="1"/>
</dbReference>
<protein>
    <recommendedName>
        <fullName evidence="5">Collagen triple helix repeat protein</fullName>
    </recommendedName>
</protein>
<gene>
    <name evidence="3" type="ORF">NECAME_11265</name>
</gene>
<feature type="region of interest" description="Disordered" evidence="2">
    <location>
        <begin position="190"/>
        <end position="224"/>
    </location>
</feature>
<feature type="region of interest" description="Disordered" evidence="2">
    <location>
        <begin position="1"/>
        <end position="84"/>
    </location>
</feature>
<keyword evidence="4" id="KW-1185">Reference proteome</keyword>
<name>W2T7Y1_NECAM</name>
<evidence type="ECO:0000313" key="3">
    <source>
        <dbReference type="EMBL" id="ETN77107.1"/>
    </source>
</evidence>
<evidence type="ECO:0000256" key="2">
    <source>
        <dbReference type="SAM" id="MobiDB-lite"/>
    </source>
</evidence>
<accession>W2T7Y1</accession>
<sequence length="238" mass="25647">MGPTGLPGENALRRINPRGPPGPQTPGPPGPEGLPGLPGPLVGPPGLPGEPGLPGLPGDPGIPGAPGTPGRRGRPGGDGFYCECPPRFPSTAGINSQEYGSQAFYRTTPPRPQPVQPYRNHENRPSSKIYTTQVNFYGSSDAYVTAPPSYEASMWSAQAQHPAPPIIPYFTPPPPRMYTNVQRRGNLLNRPASMNKSFHGFSKRRNRDNVKETGRGSFSGNKRKIHRRIIQSVGFARK</sequence>
<keyword evidence="1" id="KW-0677">Repeat</keyword>
<organism evidence="3 4">
    <name type="scientific">Necator americanus</name>
    <name type="common">Human hookworm</name>
    <dbReference type="NCBI Taxonomy" id="51031"/>
    <lineage>
        <taxon>Eukaryota</taxon>
        <taxon>Metazoa</taxon>
        <taxon>Ecdysozoa</taxon>
        <taxon>Nematoda</taxon>
        <taxon>Chromadorea</taxon>
        <taxon>Rhabditida</taxon>
        <taxon>Rhabditina</taxon>
        <taxon>Rhabditomorpha</taxon>
        <taxon>Strongyloidea</taxon>
        <taxon>Ancylostomatidae</taxon>
        <taxon>Bunostominae</taxon>
        <taxon>Necator</taxon>
    </lineage>
</organism>
<dbReference type="PANTHER" id="PTHR24637">
    <property type="entry name" value="COLLAGEN"/>
    <property type="match status" value="1"/>
</dbReference>
<reference evidence="4" key="1">
    <citation type="journal article" date="2014" name="Nat. Genet.">
        <title>Genome of the human hookworm Necator americanus.</title>
        <authorList>
            <person name="Tang Y.T."/>
            <person name="Gao X."/>
            <person name="Rosa B.A."/>
            <person name="Abubucker S."/>
            <person name="Hallsworth-Pepin K."/>
            <person name="Martin J."/>
            <person name="Tyagi R."/>
            <person name="Heizer E."/>
            <person name="Zhang X."/>
            <person name="Bhonagiri-Palsikar V."/>
            <person name="Minx P."/>
            <person name="Warren W.C."/>
            <person name="Wang Q."/>
            <person name="Zhan B."/>
            <person name="Hotez P.J."/>
            <person name="Sternberg P.W."/>
            <person name="Dougall A."/>
            <person name="Gaze S.T."/>
            <person name="Mulvenna J."/>
            <person name="Sotillo J."/>
            <person name="Ranganathan S."/>
            <person name="Rabelo E.M."/>
            <person name="Wilson R.K."/>
            <person name="Felgner P.L."/>
            <person name="Bethony J."/>
            <person name="Hawdon J.M."/>
            <person name="Gasser R.B."/>
            <person name="Loukas A."/>
            <person name="Mitreva M."/>
        </authorList>
    </citation>
    <scope>NUCLEOTIDE SEQUENCE [LARGE SCALE GENOMIC DNA]</scope>
</reference>
<evidence type="ECO:0000256" key="1">
    <source>
        <dbReference type="ARBA" id="ARBA00022737"/>
    </source>
</evidence>
<dbReference type="Proteomes" id="UP000053676">
    <property type="component" value="Unassembled WGS sequence"/>
</dbReference>
<dbReference type="KEGG" id="nai:NECAME_11265"/>
<evidence type="ECO:0008006" key="5">
    <source>
        <dbReference type="Google" id="ProtNLM"/>
    </source>
</evidence>
<feature type="compositionally biased region" description="Pro residues" evidence="2">
    <location>
        <begin position="18"/>
        <end position="48"/>
    </location>
</feature>
<evidence type="ECO:0000313" key="4">
    <source>
        <dbReference type="Proteomes" id="UP000053676"/>
    </source>
</evidence>
<proteinExistence type="predicted"/>